<comment type="subcellular location">
    <subcellularLocation>
        <location evidence="7">Cell membrane</location>
        <topology evidence="7">Multi-pass membrane protein</topology>
    </subcellularLocation>
    <subcellularLocation>
        <location evidence="1">Membrane</location>
        <topology evidence="1">Multi-pass membrane protein</topology>
    </subcellularLocation>
</comment>
<dbReference type="PROSITE" id="PS01348">
    <property type="entry name" value="MRAY_2"/>
    <property type="match status" value="1"/>
</dbReference>
<comment type="similarity">
    <text evidence="2 7">Belongs to the glycosyltransferase 4 family. MraY subfamily.</text>
</comment>
<keyword evidence="7 9" id="KW-0460">Magnesium</keyword>
<comment type="caution">
    <text evidence="10">The sequence shown here is derived from an EMBL/GenBank/DDBJ whole genome shotgun (WGS) entry which is preliminary data.</text>
</comment>
<feature type="transmembrane region" description="Helical" evidence="7">
    <location>
        <begin position="137"/>
        <end position="154"/>
    </location>
</feature>
<organism evidence="10 11">
    <name type="scientific">Candidatus Thermofonsia Clade 3 bacterium</name>
    <dbReference type="NCBI Taxonomy" id="2364212"/>
    <lineage>
        <taxon>Bacteria</taxon>
        <taxon>Bacillati</taxon>
        <taxon>Chloroflexota</taxon>
        <taxon>Candidatus Thermofontia</taxon>
        <taxon>Candidatus Thermofonsia Clade 3</taxon>
    </lineage>
</organism>
<feature type="transmembrane region" description="Helical" evidence="7">
    <location>
        <begin position="217"/>
        <end position="234"/>
    </location>
</feature>
<evidence type="ECO:0000256" key="9">
    <source>
        <dbReference type="PIRSR" id="PIRSR600715-1"/>
    </source>
</evidence>
<keyword evidence="7" id="KW-0132">Cell division</keyword>
<dbReference type="GO" id="GO:0051301">
    <property type="term" value="P:cell division"/>
    <property type="evidence" value="ECO:0007669"/>
    <property type="project" value="UniProtKB-KW"/>
</dbReference>
<gene>
    <name evidence="7 10" type="primary">mraY</name>
    <name evidence="10" type="ORF">CUN48_06565</name>
</gene>
<feature type="transmembrane region" description="Helical" evidence="7">
    <location>
        <begin position="90"/>
        <end position="116"/>
    </location>
</feature>
<protein>
    <recommendedName>
        <fullName evidence="7 8">Phospho-N-acetylmuramoyl-pentapeptide-transferase</fullName>
        <ecNumber evidence="7 8">2.7.8.13</ecNumber>
    </recommendedName>
    <alternativeName>
        <fullName evidence="7">UDP-MurNAc-pentapeptide phosphotransferase</fullName>
    </alternativeName>
</protein>
<evidence type="ECO:0000313" key="11">
    <source>
        <dbReference type="Proteomes" id="UP000230790"/>
    </source>
</evidence>
<keyword evidence="4 7" id="KW-0812">Transmembrane</keyword>
<feature type="transmembrane region" description="Helical" evidence="7">
    <location>
        <begin position="270"/>
        <end position="290"/>
    </location>
</feature>
<evidence type="ECO:0000256" key="8">
    <source>
        <dbReference type="NCBIfam" id="TIGR00445"/>
    </source>
</evidence>
<feature type="binding site" evidence="9">
    <location>
        <position position="209"/>
    </location>
    <ligand>
        <name>Mg(2+)</name>
        <dbReference type="ChEBI" id="CHEBI:18420"/>
    </ligand>
</feature>
<dbReference type="HAMAP" id="MF_00038">
    <property type="entry name" value="MraY"/>
    <property type="match status" value="1"/>
</dbReference>
<dbReference type="GO" id="GO:0009252">
    <property type="term" value="P:peptidoglycan biosynthetic process"/>
    <property type="evidence" value="ECO:0007669"/>
    <property type="project" value="UniProtKB-UniRule"/>
</dbReference>
<comment type="catalytic activity">
    <reaction evidence="7">
        <text>UDP-N-acetyl-alpha-D-muramoyl-L-alanyl-gamma-D-glutamyl-meso-2,6-diaminopimeloyl-D-alanyl-D-alanine + di-trans,octa-cis-undecaprenyl phosphate = di-trans,octa-cis-undecaprenyl diphospho-N-acetyl-alpha-D-muramoyl-L-alanyl-D-glutamyl-meso-2,6-diaminopimeloyl-D-alanyl-D-alanine + UMP</text>
        <dbReference type="Rhea" id="RHEA:28386"/>
        <dbReference type="ChEBI" id="CHEBI:57865"/>
        <dbReference type="ChEBI" id="CHEBI:60392"/>
        <dbReference type="ChEBI" id="CHEBI:61386"/>
        <dbReference type="ChEBI" id="CHEBI:61387"/>
        <dbReference type="EC" id="2.7.8.13"/>
    </reaction>
</comment>
<keyword evidence="7" id="KW-0573">Peptidoglycan synthesis</keyword>
<dbReference type="InterPro" id="IPR018480">
    <property type="entry name" value="PNAcMuramoyl-5peptid_Trfase_CS"/>
</dbReference>
<evidence type="ECO:0000256" key="4">
    <source>
        <dbReference type="ARBA" id="ARBA00022692"/>
    </source>
</evidence>
<dbReference type="CDD" id="cd06852">
    <property type="entry name" value="GT_MraY"/>
    <property type="match status" value="1"/>
</dbReference>
<dbReference type="GO" id="GO:0046872">
    <property type="term" value="F:metal ion binding"/>
    <property type="evidence" value="ECO:0007669"/>
    <property type="project" value="UniProtKB-KW"/>
</dbReference>
<evidence type="ECO:0000256" key="1">
    <source>
        <dbReference type="ARBA" id="ARBA00004141"/>
    </source>
</evidence>
<dbReference type="UniPathway" id="UPA00219"/>
<evidence type="ECO:0000256" key="3">
    <source>
        <dbReference type="ARBA" id="ARBA00022679"/>
    </source>
</evidence>
<keyword evidence="7" id="KW-0131">Cell cycle</keyword>
<feature type="transmembrane region" description="Helical" evidence="7">
    <location>
        <begin position="52"/>
        <end position="78"/>
    </location>
</feature>
<keyword evidence="7 9" id="KW-0479">Metal-binding</keyword>
<dbReference type="AlphaFoldDB" id="A0A2M8QDG2"/>
<dbReference type="PROSITE" id="PS01347">
    <property type="entry name" value="MRAY_1"/>
    <property type="match status" value="1"/>
</dbReference>
<feature type="binding site" evidence="9">
    <location>
        <position position="269"/>
    </location>
    <ligand>
        <name>Mg(2+)</name>
        <dbReference type="ChEBI" id="CHEBI:18420"/>
    </ligand>
</feature>
<feature type="transmembrane region" description="Helical" evidence="7">
    <location>
        <begin position="240"/>
        <end position="258"/>
    </location>
</feature>
<dbReference type="PANTHER" id="PTHR22926">
    <property type="entry name" value="PHOSPHO-N-ACETYLMURAMOYL-PENTAPEPTIDE-TRANSFERASE"/>
    <property type="match status" value="1"/>
</dbReference>
<feature type="transmembrane region" description="Helical" evidence="7">
    <location>
        <begin position="190"/>
        <end position="210"/>
    </location>
</feature>
<name>A0A2M8QDG2_9CHLR</name>
<dbReference type="GO" id="GO:0005886">
    <property type="term" value="C:plasma membrane"/>
    <property type="evidence" value="ECO:0007669"/>
    <property type="project" value="UniProtKB-SubCell"/>
</dbReference>
<keyword evidence="7" id="KW-0133">Cell shape</keyword>
<comment type="cofactor">
    <cofactor evidence="7 9">
        <name>Mg(2+)</name>
        <dbReference type="ChEBI" id="CHEBI:18420"/>
    </cofactor>
</comment>
<keyword evidence="7" id="KW-1003">Cell membrane</keyword>
<evidence type="ECO:0000256" key="7">
    <source>
        <dbReference type="HAMAP-Rule" id="MF_00038"/>
    </source>
</evidence>
<evidence type="ECO:0000256" key="5">
    <source>
        <dbReference type="ARBA" id="ARBA00022989"/>
    </source>
</evidence>
<sequence length="372" mass="40184">MYNPAPPEMGVCLLMGGVAFMIAVLCGRPLIRTLKRLRIGKQIRIEGPASHYVKMGTPTMGGILFVGVTLTLILAMYLYSRVAVRVNPNFAGVVLVGRSLAIPMFVMLSFAILGAIDDYMGVRGVRRGEGMRGRSKALFQLLIALAAAVVMNLAPSFTLDATGVTLIPDRPLFGISKMAVPGIPDPIDLGVFWIPFAVFVIHGSANAVNFTDGLDGLATLVSGVAFVAYGVIAYMQGQVFLTMLCMVLVGAMLGFLWFNVHPAQMIMGDLGSEALGATLGVVALMTGQWLLLPIIAIIPVAEVLSVILQTTYFKYTRRRFGEGKRFFRMAPLHHHFELIGWSEPQIVQRFFVIALLFGMIGIGLATFGNPAS</sequence>
<accession>A0A2M8QDG2</accession>
<keyword evidence="7" id="KW-0961">Cell wall biogenesis/degradation</keyword>
<keyword evidence="3 7" id="KW-0808">Transferase</keyword>
<dbReference type="Pfam" id="PF00953">
    <property type="entry name" value="Glycos_transf_4"/>
    <property type="match status" value="1"/>
</dbReference>
<dbReference type="GO" id="GO:0071555">
    <property type="term" value="P:cell wall organization"/>
    <property type="evidence" value="ECO:0007669"/>
    <property type="project" value="UniProtKB-KW"/>
</dbReference>
<comment type="function">
    <text evidence="7">Catalyzes the initial step of the lipid cycle reactions in the biosynthesis of the cell wall peptidoglycan: transfers peptidoglycan precursor phospho-MurNAc-pentapeptide from UDP-MurNAc-pentapeptide onto the lipid carrier undecaprenyl phosphate, yielding undecaprenyl-pyrophosphoryl-MurNAc-pentapeptide, known as lipid I.</text>
</comment>
<evidence type="ECO:0000256" key="6">
    <source>
        <dbReference type="ARBA" id="ARBA00023136"/>
    </source>
</evidence>
<evidence type="ECO:0000256" key="2">
    <source>
        <dbReference type="ARBA" id="ARBA00005583"/>
    </source>
</evidence>
<dbReference type="Proteomes" id="UP000230790">
    <property type="component" value="Unassembled WGS sequence"/>
</dbReference>
<reference evidence="10 11" key="1">
    <citation type="submission" date="2017-11" db="EMBL/GenBank/DDBJ databases">
        <title>Evolution of Phototrophy in the Chloroflexi Phylum Driven by Horizontal Gene Transfer.</title>
        <authorList>
            <person name="Ward L.M."/>
            <person name="Hemp J."/>
            <person name="Shih P.M."/>
            <person name="Mcglynn S.E."/>
            <person name="Fischer W."/>
        </authorList>
    </citation>
    <scope>NUCLEOTIDE SEQUENCE [LARGE SCALE GENOMIC DNA]</scope>
    <source>
        <strain evidence="10">JP3_7</strain>
    </source>
</reference>
<feature type="transmembrane region" description="Helical" evidence="7">
    <location>
        <begin position="12"/>
        <end position="31"/>
    </location>
</feature>
<dbReference type="EMBL" id="PGTN01000033">
    <property type="protein sequence ID" value="PJF47841.1"/>
    <property type="molecule type" value="Genomic_DNA"/>
</dbReference>
<comment type="pathway">
    <text evidence="7">Cell wall biogenesis; peptidoglycan biosynthesis.</text>
</comment>
<dbReference type="InterPro" id="IPR000715">
    <property type="entry name" value="Glycosyl_transferase_4"/>
</dbReference>
<dbReference type="NCBIfam" id="TIGR00445">
    <property type="entry name" value="mraY"/>
    <property type="match status" value="1"/>
</dbReference>
<dbReference type="GO" id="GO:0008360">
    <property type="term" value="P:regulation of cell shape"/>
    <property type="evidence" value="ECO:0007669"/>
    <property type="project" value="UniProtKB-KW"/>
</dbReference>
<dbReference type="InterPro" id="IPR003524">
    <property type="entry name" value="PNAcMuramoyl-5peptid_Trfase"/>
</dbReference>
<dbReference type="PANTHER" id="PTHR22926:SF5">
    <property type="entry name" value="PHOSPHO-N-ACETYLMURAMOYL-PENTAPEPTIDE-TRANSFERASE HOMOLOG"/>
    <property type="match status" value="1"/>
</dbReference>
<dbReference type="GO" id="GO:0051992">
    <property type="term" value="F:UDP-N-acetylmuramoyl-L-alanyl-D-glutamyl-meso-2,6-diaminopimelyl-D-alanyl-D-alanine:undecaprenyl-phosphate transferase activity"/>
    <property type="evidence" value="ECO:0007669"/>
    <property type="project" value="RHEA"/>
</dbReference>
<dbReference type="EC" id="2.7.8.13" evidence="7 8"/>
<keyword evidence="5 7" id="KW-1133">Transmembrane helix</keyword>
<dbReference type="GO" id="GO:0008963">
    <property type="term" value="F:phospho-N-acetylmuramoyl-pentapeptide-transferase activity"/>
    <property type="evidence" value="ECO:0007669"/>
    <property type="project" value="UniProtKB-UniRule"/>
</dbReference>
<evidence type="ECO:0000313" key="10">
    <source>
        <dbReference type="EMBL" id="PJF47841.1"/>
    </source>
</evidence>
<proteinExistence type="inferred from homology"/>
<keyword evidence="6 7" id="KW-0472">Membrane</keyword>
<feature type="transmembrane region" description="Helical" evidence="7">
    <location>
        <begin position="350"/>
        <end position="368"/>
    </location>
</feature>